<proteinExistence type="predicted"/>
<dbReference type="KEGG" id="hprf:HLPR_06550"/>
<protein>
    <recommendedName>
        <fullName evidence="3">SHOCT domain-containing protein</fullName>
    </recommendedName>
</protein>
<reference evidence="1 2" key="1">
    <citation type="submission" date="2023-08" db="EMBL/GenBank/DDBJ databases">
        <title>Helicovermis profunda gen. nov., sp. nov., a novel mesophilic, fermentative bacterium within the Bacillota from a deep-sea hydrothermal vent chimney.</title>
        <authorList>
            <person name="Miyazaki U."/>
            <person name="Mizutani D."/>
            <person name="Hashimoto Y."/>
            <person name="Tame A."/>
            <person name="Sawayama S."/>
            <person name="Miyazaki J."/>
            <person name="Takai K."/>
            <person name="Nakagawa S."/>
        </authorList>
    </citation>
    <scope>NUCLEOTIDE SEQUENCE [LARGE SCALE GENOMIC DNA]</scope>
    <source>
        <strain evidence="1 2">S502</strain>
    </source>
</reference>
<dbReference type="EMBL" id="AP028654">
    <property type="protein sequence ID" value="BEP28324.1"/>
    <property type="molecule type" value="Genomic_DNA"/>
</dbReference>
<organism evidence="1 2">
    <name type="scientific">Helicovermis profundi</name>
    <dbReference type="NCBI Taxonomy" id="3065157"/>
    <lineage>
        <taxon>Bacteria</taxon>
        <taxon>Bacillati</taxon>
        <taxon>Bacillota</taxon>
        <taxon>Clostridia</taxon>
        <taxon>Helicovermis</taxon>
    </lineage>
</organism>
<keyword evidence="2" id="KW-1185">Reference proteome</keyword>
<evidence type="ECO:0000313" key="2">
    <source>
        <dbReference type="Proteomes" id="UP001321786"/>
    </source>
</evidence>
<name>A0AAU9EAK4_9FIRM</name>
<dbReference type="Proteomes" id="UP001321786">
    <property type="component" value="Chromosome"/>
</dbReference>
<evidence type="ECO:0000313" key="1">
    <source>
        <dbReference type="EMBL" id="BEP28324.1"/>
    </source>
</evidence>
<accession>A0AAU9EAK4</accession>
<sequence length="60" mass="6976">MMILIILLVGAFIYYSMNGNTFKGAVGFSKRNPDELLKERFINGEIDEKTYVQMKETLRQ</sequence>
<evidence type="ECO:0008006" key="3">
    <source>
        <dbReference type="Google" id="ProtNLM"/>
    </source>
</evidence>
<dbReference type="AlphaFoldDB" id="A0AAU9EAK4"/>
<dbReference type="RefSeq" id="WP_338536649.1">
    <property type="nucleotide sequence ID" value="NZ_AP028654.1"/>
</dbReference>
<gene>
    <name evidence="1" type="ORF">HLPR_06550</name>
</gene>